<keyword evidence="6 11" id="KW-0418">Kinase</keyword>
<dbReference type="SMART" id="SM00387">
    <property type="entry name" value="HATPase_c"/>
    <property type="match status" value="1"/>
</dbReference>
<keyword evidence="12" id="KW-1185">Reference proteome</keyword>
<keyword evidence="8" id="KW-0902">Two-component regulatory system</keyword>
<evidence type="ECO:0000256" key="9">
    <source>
        <dbReference type="SAM" id="Phobius"/>
    </source>
</evidence>
<keyword evidence="5" id="KW-0547">Nucleotide-binding</keyword>
<dbReference type="GO" id="GO:0005524">
    <property type="term" value="F:ATP binding"/>
    <property type="evidence" value="ECO:0007669"/>
    <property type="project" value="UniProtKB-KW"/>
</dbReference>
<dbReference type="CDD" id="cd16917">
    <property type="entry name" value="HATPase_UhpB-NarQ-NarX-like"/>
    <property type="match status" value="1"/>
</dbReference>
<dbReference type="SUPFAM" id="SSF55874">
    <property type="entry name" value="ATPase domain of HSP90 chaperone/DNA topoisomerase II/histidine kinase"/>
    <property type="match status" value="1"/>
</dbReference>
<dbReference type="Gene3D" id="3.30.565.10">
    <property type="entry name" value="Histidine kinase-like ATPase, C-terminal domain"/>
    <property type="match status" value="1"/>
</dbReference>
<reference evidence="12" key="1">
    <citation type="submission" date="2016-03" db="EMBL/GenBank/DDBJ databases">
        <title>Complete genome sequence of the type strain Actinoalloteichus hymeniacidonis DSM 45092.</title>
        <authorList>
            <person name="Schaffert L."/>
            <person name="Albersmeier A."/>
            <person name="Winkler A."/>
            <person name="Kalinowski J."/>
            <person name="Zotchev S."/>
            <person name="Ruckert C."/>
        </authorList>
    </citation>
    <scope>NUCLEOTIDE SEQUENCE [LARGE SCALE GENOMIC DNA]</scope>
    <source>
        <strain evidence="12">HPA177(T) (DSM 45092(T))</strain>
    </source>
</reference>
<feature type="transmembrane region" description="Helical" evidence="9">
    <location>
        <begin position="12"/>
        <end position="31"/>
    </location>
</feature>
<gene>
    <name evidence="11" type="ORF">TL08_02160</name>
</gene>
<evidence type="ECO:0000256" key="3">
    <source>
        <dbReference type="ARBA" id="ARBA00022553"/>
    </source>
</evidence>
<evidence type="ECO:0000256" key="4">
    <source>
        <dbReference type="ARBA" id="ARBA00022679"/>
    </source>
</evidence>
<dbReference type="EC" id="2.7.13.3" evidence="2"/>
<evidence type="ECO:0000256" key="8">
    <source>
        <dbReference type="ARBA" id="ARBA00023012"/>
    </source>
</evidence>
<evidence type="ECO:0000256" key="7">
    <source>
        <dbReference type="ARBA" id="ARBA00022840"/>
    </source>
</evidence>
<dbReference type="PANTHER" id="PTHR24421:SF10">
    <property type="entry name" value="NITRATE_NITRITE SENSOR PROTEIN NARQ"/>
    <property type="match status" value="1"/>
</dbReference>
<dbReference type="GO" id="GO:0000155">
    <property type="term" value="F:phosphorelay sensor kinase activity"/>
    <property type="evidence" value="ECO:0007669"/>
    <property type="project" value="InterPro"/>
</dbReference>
<keyword evidence="4" id="KW-0808">Transferase</keyword>
<sequence length="425" mass="45284">MRERLVSVRSAATYSLINVVTFPIAVAFFCVLMVSAALIPLGIGIITTPMLLVLLRNFSNLERRRAGAYVDRPVQTRRLDLSGRGFGAFREALGDRLIFRDFGWLFVRFTAGMVLGVLTLILAAAPVLSILLIPSWQLLPGLNVAGVEITAWWMALTLLPLQAIVFALLAPFVTPWLARVQAQLSLTLLSSATKRELADRVETLTETRESALVAHGAELRRIERDLHDGTQARLVNIALRLGIAERTFADDPAAAIKLMQQARDGAEEAMTELRDVVRAIYPPILADRGLAGALSALAARCTVPTTLDIGGIGLYEDGTESAAAAETALGRIPAAVEAAAYFVVTEALTNVGKHSGAKLVTVWVRRVGDDLYVAVTDDGKGGINEDGGSGVAGIRRRVAALDGAVTVESPLGGPSTITVELPCGS</sequence>
<protein>
    <recommendedName>
        <fullName evidence="2">histidine kinase</fullName>
        <ecNumber evidence="2">2.7.13.3</ecNumber>
    </recommendedName>
</protein>
<evidence type="ECO:0000256" key="5">
    <source>
        <dbReference type="ARBA" id="ARBA00022741"/>
    </source>
</evidence>
<dbReference type="GO" id="GO:0016020">
    <property type="term" value="C:membrane"/>
    <property type="evidence" value="ECO:0007669"/>
    <property type="project" value="InterPro"/>
</dbReference>
<feature type="transmembrane region" description="Helical" evidence="9">
    <location>
        <begin position="37"/>
        <end position="55"/>
    </location>
</feature>
<evidence type="ECO:0000313" key="11">
    <source>
        <dbReference type="EMBL" id="AOS61270.1"/>
    </source>
</evidence>
<dbReference type="Proteomes" id="UP000095210">
    <property type="component" value="Chromosome"/>
</dbReference>
<accession>A0AAC9HL98</accession>
<keyword evidence="3" id="KW-0597">Phosphoprotein</keyword>
<keyword evidence="9" id="KW-0472">Membrane</keyword>
<organism evidence="11 12">
    <name type="scientific">Actinoalloteichus hymeniacidonis</name>
    <dbReference type="NCBI Taxonomy" id="340345"/>
    <lineage>
        <taxon>Bacteria</taxon>
        <taxon>Bacillati</taxon>
        <taxon>Actinomycetota</taxon>
        <taxon>Actinomycetes</taxon>
        <taxon>Pseudonocardiales</taxon>
        <taxon>Pseudonocardiaceae</taxon>
        <taxon>Actinoalloteichus</taxon>
    </lineage>
</organism>
<dbReference type="InterPro" id="IPR050482">
    <property type="entry name" value="Sensor_HK_TwoCompSys"/>
</dbReference>
<keyword evidence="7" id="KW-0067">ATP-binding</keyword>
<evidence type="ECO:0000256" key="1">
    <source>
        <dbReference type="ARBA" id="ARBA00000085"/>
    </source>
</evidence>
<feature type="domain" description="Histidine kinase/HSP90-like ATPase" evidence="10">
    <location>
        <begin position="335"/>
        <end position="425"/>
    </location>
</feature>
<feature type="transmembrane region" description="Helical" evidence="9">
    <location>
        <begin position="152"/>
        <end position="178"/>
    </location>
</feature>
<evidence type="ECO:0000256" key="6">
    <source>
        <dbReference type="ARBA" id="ARBA00022777"/>
    </source>
</evidence>
<dbReference type="AlphaFoldDB" id="A0AAC9HL98"/>
<dbReference type="Pfam" id="PF02518">
    <property type="entry name" value="HATPase_c"/>
    <property type="match status" value="1"/>
</dbReference>
<dbReference type="PANTHER" id="PTHR24421">
    <property type="entry name" value="NITRATE/NITRITE SENSOR PROTEIN NARX-RELATED"/>
    <property type="match status" value="1"/>
</dbReference>
<keyword evidence="9" id="KW-1133">Transmembrane helix</keyword>
<dbReference type="InterPro" id="IPR003594">
    <property type="entry name" value="HATPase_dom"/>
</dbReference>
<dbReference type="Pfam" id="PF13796">
    <property type="entry name" value="Sensor"/>
    <property type="match status" value="1"/>
</dbReference>
<dbReference type="InterPro" id="IPR011712">
    <property type="entry name" value="Sig_transdc_His_kin_sub3_dim/P"/>
</dbReference>
<keyword evidence="9" id="KW-0812">Transmembrane</keyword>
<comment type="catalytic activity">
    <reaction evidence="1">
        <text>ATP + protein L-histidine = ADP + protein N-phospho-L-histidine.</text>
        <dbReference type="EC" id="2.7.13.3"/>
    </reaction>
</comment>
<dbReference type="KEGG" id="ahm:TL08_02160"/>
<dbReference type="Gene3D" id="1.20.5.1930">
    <property type="match status" value="1"/>
</dbReference>
<dbReference type="InterPro" id="IPR025828">
    <property type="entry name" value="Put_sensor_dom"/>
</dbReference>
<name>A0AAC9HL98_9PSEU</name>
<dbReference type="EMBL" id="CP014859">
    <property type="protein sequence ID" value="AOS61270.1"/>
    <property type="molecule type" value="Genomic_DNA"/>
</dbReference>
<dbReference type="GO" id="GO:0046983">
    <property type="term" value="F:protein dimerization activity"/>
    <property type="evidence" value="ECO:0007669"/>
    <property type="project" value="InterPro"/>
</dbReference>
<evidence type="ECO:0000256" key="2">
    <source>
        <dbReference type="ARBA" id="ARBA00012438"/>
    </source>
</evidence>
<evidence type="ECO:0000313" key="12">
    <source>
        <dbReference type="Proteomes" id="UP000095210"/>
    </source>
</evidence>
<dbReference type="Pfam" id="PF07730">
    <property type="entry name" value="HisKA_3"/>
    <property type="match status" value="1"/>
</dbReference>
<dbReference type="RefSeq" id="WP_157420904.1">
    <property type="nucleotide sequence ID" value="NZ_CP014859.1"/>
</dbReference>
<evidence type="ECO:0000259" key="10">
    <source>
        <dbReference type="SMART" id="SM00387"/>
    </source>
</evidence>
<proteinExistence type="predicted"/>
<feature type="transmembrane region" description="Helical" evidence="9">
    <location>
        <begin position="105"/>
        <end position="132"/>
    </location>
</feature>
<dbReference type="InterPro" id="IPR036890">
    <property type="entry name" value="HATPase_C_sf"/>
</dbReference>